<comment type="caution">
    <text evidence="1">The sequence shown here is derived from an EMBL/GenBank/DDBJ whole genome shotgun (WGS) entry which is preliminary data.</text>
</comment>
<evidence type="ECO:0000313" key="2">
    <source>
        <dbReference type="Proteomes" id="UP001153678"/>
    </source>
</evidence>
<name>A0A9W4T3P3_9GLOM</name>
<gene>
    <name evidence="1" type="ORF">FWILDA_LOCUS15046</name>
</gene>
<organism evidence="1 2">
    <name type="scientific">Funneliformis geosporum</name>
    <dbReference type="NCBI Taxonomy" id="1117311"/>
    <lineage>
        <taxon>Eukaryota</taxon>
        <taxon>Fungi</taxon>
        <taxon>Fungi incertae sedis</taxon>
        <taxon>Mucoromycota</taxon>
        <taxon>Glomeromycotina</taxon>
        <taxon>Glomeromycetes</taxon>
        <taxon>Glomerales</taxon>
        <taxon>Glomeraceae</taxon>
        <taxon>Funneliformis</taxon>
    </lineage>
</organism>
<sequence>MSRAGVEPAPYELQSYALPSSPRDAKATLITLPLPDPRGSSRDVTGFPAAHNLYVAPTPLGIPSPTGPLPRLSRVGASSPYSPLPGQDMFIFCLVRSSSPKMLVVWGSISLSLQLSSLNPVQGLGGRLAGEVKFYPPIPLLAGNVQHVSLRRSCGELKPTFAPSGRDSCSEGGRSTRPLAQKGVVWYRTPPSSEIWIPGPGRSINKLPPDIRGEEWVRDPRIRKGNPGDRYKIYHLGGKDLGKGPLRRASKEARLGGLGTKEAALVSLPDEIAIAGEAAPPYKE</sequence>
<accession>A0A9W4T3P3</accession>
<proteinExistence type="predicted"/>
<evidence type="ECO:0000313" key="1">
    <source>
        <dbReference type="EMBL" id="CAI2191386.1"/>
    </source>
</evidence>
<dbReference type="Proteomes" id="UP001153678">
    <property type="component" value="Unassembled WGS sequence"/>
</dbReference>
<keyword evidence="2" id="KW-1185">Reference proteome</keyword>
<dbReference type="EMBL" id="CAMKVN010007370">
    <property type="protein sequence ID" value="CAI2191386.1"/>
    <property type="molecule type" value="Genomic_DNA"/>
</dbReference>
<dbReference type="AlphaFoldDB" id="A0A9W4T3P3"/>
<protein>
    <submittedName>
        <fullName evidence="1">17634_t:CDS:1</fullName>
    </submittedName>
</protein>
<reference evidence="1" key="1">
    <citation type="submission" date="2022-08" db="EMBL/GenBank/DDBJ databases">
        <authorList>
            <person name="Kallberg Y."/>
            <person name="Tangrot J."/>
            <person name="Rosling A."/>
        </authorList>
    </citation>
    <scope>NUCLEOTIDE SEQUENCE</scope>
    <source>
        <strain evidence="1">Wild A</strain>
    </source>
</reference>